<reference evidence="4" key="1">
    <citation type="submission" date="2018-05" db="EMBL/GenBank/DDBJ databases">
        <authorList>
            <person name="Lanie J.A."/>
            <person name="Ng W.-L."/>
            <person name="Kazmierczak K.M."/>
            <person name="Andrzejewski T.M."/>
            <person name="Davidsen T.M."/>
            <person name="Wayne K.J."/>
            <person name="Tettelin H."/>
            <person name="Glass J.I."/>
            <person name="Rusch D."/>
            <person name="Podicherti R."/>
            <person name="Tsui H.-C.T."/>
            <person name="Winkler M.E."/>
        </authorList>
    </citation>
    <scope>NUCLEOTIDE SEQUENCE</scope>
</reference>
<evidence type="ECO:0000256" key="1">
    <source>
        <dbReference type="ARBA" id="ARBA00023002"/>
    </source>
</evidence>
<dbReference type="GO" id="GO:0016491">
    <property type="term" value="F:oxidoreductase activity"/>
    <property type="evidence" value="ECO:0007669"/>
    <property type="project" value="UniProtKB-KW"/>
</dbReference>
<dbReference type="Gene3D" id="3.30.360.10">
    <property type="entry name" value="Dihydrodipicolinate Reductase, domain 2"/>
    <property type="match status" value="1"/>
</dbReference>
<dbReference type="PANTHER" id="PTHR43818">
    <property type="entry name" value="BCDNA.GH03377"/>
    <property type="match status" value="1"/>
</dbReference>
<dbReference type="Gene3D" id="3.40.50.720">
    <property type="entry name" value="NAD(P)-binding Rossmann-like Domain"/>
    <property type="match status" value="1"/>
</dbReference>
<dbReference type="EMBL" id="UINC01002465">
    <property type="protein sequence ID" value="SUZ96970.1"/>
    <property type="molecule type" value="Genomic_DNA"/>
</dbReference>
<evidence type="ECO:0000313" key="4">
    <source>
        <dbReference type="EMBL" id="SUZ96970.1"/>
    </source>
</evidence>
<dbReference type="AlphaFoldDB" id="A0A381RYQ5"/>
<dbReference type="GO" id="GO:0000166">
    <property type="term" value="F:nucleotide binding"/>
    <property type="evidence" value="ECO:0007669"/>
    <property type="project" value="InterPro"/>
</dbReference>
<evidence type="ECO:0008006" key="5">
    <source>
        <dbReference type="Google" id="ProtNLM"/>
    </source>
</evidence>
<dbReference type="Pfam" id="PF01408">
    <property type="entry name" value="GFO_IDH_MocA"/>
    <property type="match status" value="1"/>
</dbReference>
<gene>
    <name evidence="4" type="ORF">METZ01_LOCUS49824</name>
</gene>
<dbReference type="SUPFAM" id="SSF55347">
    <property type="entry name" value="Glyceraldehyde-3-phosphate dehydrogenase-like, C-terminal domain"/>
    <property type="match status" value="1"/>
</dbReference>
<feature type="domain" description="Gfo/Idh/MocA-like oxidoreductase C-terminal" evidence="3">
    <location>
        <begin position="137"/>
        <end position="365"/>
    </location>
</feature>
<keyword evidence="1" id="KW-0560">Oxidoreductase</keyword>
<dbReference type="InterPro" id="IPR004104">
    <property type="entry name" value="Gfo/Idh/MocA-like_OxRdtase_C"/>
</dbReference>
<dbReference type="PANTHER" id="PTHR43818:SF11">
    <property type="entry name" value="BCDNA.GH03377"/>
    <property type="match status" value="1"/>
</dbReference>
<proteinExistence type="predicted"/>
<organism evidence="4">
    <name type="scientific">marine metagenome</name>
    <dbReference type="NCBI Taxonomy" id="408172"/>
    <lineage>
        <taxon>unclassified sequences</taxon>
        <taxon>metagenomes</taxon>
        <taxon>ecological metagenomes</taxon>
    </lineage>
</organism>
<dbReference type="InterPro" id="IPR036291">
    <property type="entry name" value="NAD(P)-bd_dom_sf"/>
</dbReference>
<dbReference type="InterPro" id="IPR050463">
    <property type="entry name" value="Gfo/Idh/MocA_oxidrdct_glycsds"/>
</dbReference>
<protein>
    <recommendedName>
        <fullName evidence="5">Gfo/Idh/MocA-like oxidoreductase N-terminal domain-containing protein</fullName>
    </recommendedName>
</protein>
<dbReference type="Pfam" id="PF02894">
    <property type="entry name" value="GFO_IDH_MocA_C"/>
    <property type="match status" value="1"/>
</dbReference>
<evidence type="ECO:0000259" key="3">
    <source>
        <dbReference type="Pfam" id="PF02894"/>
    </source>
</evidence>
<accession>A0A381RYQ5</accession>
<dbReference type="InterPro" id="IPR000683">
    <property type="entry name" value="Gfo/Idh/MocA-like_OxRdtase_N"/>
</dbReference>
<evidence type="ECO:0000259" key="2">
    <source>
        <dbReference type="Pfam" id="PF01408"/>
    </source>
</evidence>
<name>A0A381RYQ5_9ZZZZ</name>
<feature type="domain" description="Gfo/Idh/MocA-like oxidoreductase N-terminal" evidence="2">
    <location>
        <begin position="5"/>
        <end position="123"/>
    </location>
</feature>
<dbReference type="SUPFAM" id="SSF51735">
    <property type="entry name" value="NAD(P)-binding Rossmann-fold domains"/>
    <property type="match status" value="1"/>
</dbReference>
<sequence length="369" mass="41705">MMEKVRVGIVGTSWWADTMYLPSLAGTRKAIITSCCGRNEERARKLAKLWNIPKVYTDWKTMLDEEPLDALIITTPNDTHCPITLAALEKGLHVLCEKPLALDYTEARCMVEAAKEHKAITMVPFTYSFLPMTQTIKRLLNEGYLGNPYHLNFRYNANYGRSPEYSWRFDQKRAGSGSLGDIGSHFIYLAVWFFGAVTHVSAELCTFIERPDLDPTGQPYVRADDFSIIVLTFSNGAKGVVQATTVAHEPTPWGQTHYFDLHGSGGTLRGWTDWEQTYKLLGAKAEEKQFQEIEIPELIQEGQQLGDIQQMYKETFRKRGQMTGEFIEAVASGKTCSPTFEDGAEIQRILDAAFLSSQEGRKVDIKEIY</sequence>